<dbReference type="Pfam" id="PF03413">
    <property type="entry name" value="PepSY"/>
    <property type="match status" value="2"/>
</dbReference>
<dbReference type="EMBL" id="PKIW01000037">
    <property type="protein sequence ID" value="PLT10912.1"/>
    <property type="molecule type" value="Genomic_DNA"/>
</dbReference>
<dbReference type="RefSeq" id="WP_005719088.1">
    <property type="nucleotide sequence ID" value="NZ_CAZZQD010000001.1"/>
</dbReference>
<evidence type="ECO:0000313" key="6">
    <source>
        <dbReference type="EMBL" id="PLT10912.1"/>
    </source>
</evidence>
<evidence type="ECO:0000313" key="10">
    <source>
        <dbReference type="Proteomes" id="UP001434419"/>
    </source>
</evidence>
<feature type="region of interest" description="Disordered" evidence="1">
    <location>
        <begin position="33"/>
        <end position="59"/>
    </location>
</feature>
<reference evidence="6 8" key="1">
    <citation type="submission" date="2017-12" db="EMBL/GenBank/DDBJ databases">
        <title>Phylogenetic diversity of female urinary microbiome.</title>
        <authorList>
            <person name="Thomas-White K."/>
            <person name="Wolfe A.J."/>
        </authorList>
    </citation>
    <scope>NUCLEOTIDE SEQUENCE [LARGE SCALE GENOMIC DNA]</scope>
    <source>
        <strain evidence="6 8">UMB0085</strain>
    </source>
</reference>
<dbReference type="Proteomes" id="UP000235119">
    <property type="component" value="Unassembled WGS sequence"/>
</dbReference>
<dbReference type="Proteomes" id="UP001253287">
    <property type="component" value="Unassembled WGS sequence"/>
</dbReference>
<keyword evidence="10" id="KW-1185">Reference proteome</keyword>
<gene>
    <name evidence="5" type="ORF">ABVC42_05700</name>
    <name evidence="6" type="ORF">CYJ79_07750</name>
    <name evidence="7" type="ORF">ERD32_08545</name>
    <name evidence="4" type="ORF">RON39_11650</name>
</gene>
<feature type="compositionally biased region" description="Low complexity" evidence="1">
    <location>
        <begin position="33"/>
        <end position="56"/>
    </location>
</feature>
<comment type="caution">
    <text evidence="7">The sequence shown here is derived from an EMBL/GenBank/DDBJ whole genome shotgun (WGS) entry which is preliminary data.</text>
</comment>
<dbReference type="AlphaFoldDB" id="A0A135ZF65"/>
<feature type="signal peptide" evidence="2">
    <location>
        <begin position="1"/>
        <end position="33"/>
    </location>
</feature>
<evidence type="ECO:0000313" key="7">
    <source>
        <dbReference type="EMBL" id="RXF57148.1"/>
    </source>
</evidence>
<feature type="compositionally biased region" description="Basic and acidic residues" evidence="1">
    <location>
        <begin position="175"/>
        <end position="195"/>
    </location>
</feature>
<dbReference type="EMBL" id="JBETVU010000012">
    <property type="protein sequence ID" value="MES5149421.1"/>
    <property type="molecule type" value="Genomic_DNA"/>
</dbReference>
<feature type="chain" id="PRO_5014530430" evidence="2">
    <location>
        <begin position="34"/>
        <end position="223"/>
    </location>
</feature>
<evidence type="ECO:0000256" key="1">
    <source>
        <dbReference type="SAM" id="MobiDB-lite"/>
    </source>
</evidence>
<evidence type="ECO:0000313" key="5">
    <source>
        <dbReference type="EMBL" id="MES5149421.1"/>
    </source>
</evidence>
<organism evidence="7 9">
    <name type="scientific">Lactobacillus crispatus</name>
    <dbReference type="NCBI Taxonomy" id="47770"/>
    <lineage>
        <taxon>Bacteria</taxon>
        <taxon>Bacillati</taxon>
        <taxon>Bacillota</taxon>
        <taxon>Bacilli</taxon>
        <taxon>Lactobacillales</taxon>
        <taxon>Lactobacillaceae</taxon>
        <taxon>Lactobacillus</taxon>
    </lineage>
</organism>
<dbReference type="EMBL" id="SCLX01000054">
    <property type="protein sequence ID" value="RXF57148.1"/>
    <property type="molecule type" value="Genomic_DNA"/>
</dbReference>
<reference evidence="5" key="4">
    <citation type="submission" date="2024-06" db="EMBL/GenBank/DDBJ databases">
        <title>Vaginal Lactobacillus fatty acid response mechanisms reveal a metabolite-targeted strategy for bacterial vaginosis treatment.</title>
        <authorList>
            <person name="Zhu M."/>
            <person name="Blainey P.C."/>
            <person name="Bloom S.M."/>
            <person name="Kwon D.S."/>
        </authorList>
    </citation>
    <scope>NUCLEOTIDE SEQUENCE</scope>
    <source>
        <strain evidence="5">194_F1_1</strain>
    </source>
</reference>
<dbReference type="InterPro" id="IPR025711">
    <property type="entry name" value="PepSY"/>
</dbReference>
<reference evidence="4" key="3">
    <citation type="submission" date="2023-08" db="EMBL/GenBank/DDBJ databases">
        <title>Lactobacillus from the Female Urinary Tract.</title>
        <authorList>
            <person name="Stegman N."/>
            <person name="Jackson B."/>
            <person name="Steiling M."/>
            <person name="Sedano C."/>
            <person name="Wolfe A."/>
            <person name="Putonti C."/>
        </authorList>
    </citation>
    <scope>NUCLEOTIDE SEQUENCE</scope>
    <source>
        <strain evidence="4">UMB5661</strain>
    </source>
</reference>
<evidence type="ECO:0000256" key="2">
    <source>
        <dbReference type="SAM" id="SignalP"/>
    </source>
</evidence>
<dbReference type="EMBL" id="JAVTXN010000143">
    <property type="protein sequence ID" value="MDT9610727.1"/>
    <property type="molecule type" value="Genomic_DNA"/>
</dbReference>
<reference evidence="7 9" key="2">
    <citation type="submission" date="2019-01" db="EMBL/GenBank/DDBJ databases">
        <title>The genome sequence of Lactobacillus crispatus L49.</title>
        <authorList>
            <person name="Zhong J."/>
            <person name="Zhang J."/>
        </authorList>
    </citation>
    <scope>NUCLEOTIDE SEQUENCE [LARGE SCALE GENOMIC DNA]</scope>
    <source>
        <strain evidence="7 9">L49</strain>
    </source>
</reference>
<sequence>MKKFNIKKVSLAAAALGLAAGGASLLAINQANASTGTQTQQSQSNNTEQNQSNTGTASINLSQEDAVNKFYEKYGSKSIKEIELEQKKNSYVYEIEGFDSQNEYKVKIDASNGNILKAESEKLDSDDEAQALDLNNMMTREQATQLAQTQVSGQPVEWSLEMDDDQPIWKVEFEDGGKKTEVEIDAKNQKIIKTETEDDEKDHDKDYEKEKNDSQEHQNTDED</sequence>
<accession>A0A135ZF65</accession>
<dbReference type="Proteomes" id="UP001434419">
    <property type="component" value="Unassembled WGS sequence"/>
</dbReference>
<evidence type="ECO:0000313" key="9">
    <source>
        <dbReference type="Proteomes" id="UP000289808"/>
    </source>
</evidence>
<evidence type="ECO:0000259" key="3">
    <source>
        <dbReference type="Pfam" id="PF03413"/>
    </source>
</evidence>
<name>A0A135ZF65_9LACO</name>
<feature type="region of interest" description="Disordered" evidence="1">
    <location>
        <begin position="175"/>
        <end position="223"/>
    </location>
</feature>
<evidence type="ECO:0000313" key="4">
    <source>
        <dbReference type="EMBL" id="MDT9610727.1"/>
    </source>
</evidence>
<dbReference type="Proteomes" id="UP000289808">
    <property type="component" value="Unassembled WGS sequence"/>
</dbReference>
<protein>
    <submittedName>
        <fullName evidence="4">PepSY domain-containing protein</fullName>
    </submittedName>
</protein>
<feature type="domain" description="PepSY" evidence="3">
    <location>
        <begin position="61"/>
        <end position="119"/>
    </location>
</feature>
<feature type="compositionally biased region" description="Basic and acidic residues" evidence="1">
    <location>
        <begin position="202"/>
        <end position="223"/>
    </location>
</feature>
<dbReference type="Gene3D" id="3.10.450.40">
    <property type="match status" value="2"/>
</dbReference>
<proteinExistence type="predicted"/>
<keyword evidence="2" id="KW-0732">Signal</keyword>
<evidence type="ECO:0000313" key="8">
    <source>
        <dbReference type="Proteomes" id="UP000235119"/>
    </source>
</evidence>
<feature type="domain" description="PepSY" evidence="3">
    <location>
        <begin position="139"/>
        <end position="195"/>
    </location>
</feature>